<evidence type="ECO:0000313" key="1">
    <source>
        <dbReference type="EMBL" id="KAI4324587.1"/>
    </source>
</evidence>
<comment type="caution">
    <text evidence="1">The sequence shown here is derived from an EMBL/GenBank/DDBJ whole genome shotgun (WGS) entry which is preliminary data.</text>
</comment>
<accession>A0ACB9MM15</accession>
<dbReference type="EMBL" id="CM042888">
    <property type="protein sequence ID" value="KAI4324587.1"/>
    <property type="molecule type" value="Genomic_DNA"/>
</dbReference>
<reference evidence="2" key="1">
    <citation type="journal article" date="2023" name="Front. Plant Sci.">
        <title>Chromosomal-level genome assembly of Melastoma candidum provides insights into trichome evolution.</title>
        <authorList>
            <person name="Zhong Y."/>
            <person name="Wu W."/>
            <person name="Sun C."/>
            <person name="Zou P."/>
            <person name="Liu Y."/>
            <person name="Dai S."/>
            <person name="Zhou R."/>
        </authorList>
    </citation>
    <scope>NUCLEOTIDE SEQUENCE [LARGE SCALE GENOMIC DNA]</scope>
</reference>
<name>A0ACB9MM15_9MYRT</name>
<protein>
    <submittedName>
        <fullName evidence="1">Uncharacterized protein</fullName>
    </submittedName>
</protein>
<organism evidence="1 2">
    <name type="scientific">Melastoma candidum</name>
    <dbReference type="NCBI Taxonomy" id="119954"/>
    <lineage>
        <taxon>Eukaryota</taxon>
        <taxon>Viridiplantae</taxon>
        <taxon>Streptophyta</taxon>
        <taxon>Embryophyta</taxon>
        <taxon>Tracheophyta</taxon>
        <taxon>Spermatophyta</taxon>
        <taxon>Magnoliopsida</taxon>
        <taxon>eudicotyledons</taxon>
        <taxon>Gunneridae</taxon>
        <taxon>Pentapetalae</taxon>
        <taxon>rosids</taxon>
        <taxon>malvids</taxon>
        <taxon>Myrtales</taxon>
        <taxon>Melastomataceae</taxon>
        <taxon>Melastomatoideae</taxon>
        <taxon>Melastomateae</taxon>
        <taxon>Melastoma</taxon>
    </lineage>
</organism>
<keyword evidence="2" id="KW-1185">Reference proteome</keyword>
<dbReference type="Proteomes" id="UP001057402">
    <property type="component" value="Chromosome 9"/>
</dbReference>
<evidence type="ECO:0000313" key="2">
    <source>
        <dbReference type="Proteomes" id="UP001057402"/>
    </source>
</evidence>
<proteinExistence type="predicted"/>
<sequence>MSSTGGGGGGKYDPLDDPTNTETEDETVVAAAAAASRRRQNNRRVSFADEITSVHVFRRDDDYDATPPHDQDKSSDKVGEEGGIGLFRDSQYSQEVTPRDGGRQEEDEDTDGLPGLLFQRVDFLSPGSCTVGSFASSIDEDNAFGPVDANLIRQGMLSESPDSNDVSHEITMDSTSFSLHFQRLLQKNDMGGDLMTPDIYPSLEERTPPLGANSKSSMSLMSVKMKSPQSASPILDSRSTGKDSNAMSLFGENTRKYEYARLSPSLEALLVSNDVLGPGLNPENGKSLIVNKISTFGNEASAIKHVENSQNKETSIIATHEVSGTITPVHIELVTARGPNEKVPLVRPANIEEDGVAYADTSKGSDIQTPTQPLNVELGIVRSPEGSLRLNSLLNVSQELANEQDYDRSQMKGSISSLAAKRRQLFANVGTPNKPSIASPLSKSSYSLFEEETARRSASLSSIWKHISRLKSLDSSPTSARKFEASAMTLKLSTPSLSFSNKNKAPGSLDLHGKPAVSPLKRHLLGDDRSGMNTPMNPAVKDSAVESTQSPSKKIRELVRSPAVTGSAQSPSKETHYTQMQIMAKSPQEKRKAERNLENDSPLSKVPRLQIIPVKTAISSELPNDLVFGKEIIGDGRQSRHWKDALAKFLEYAANKFFPLVDKLDLGGVHMLDDMLARIQTARKYELLHSEIQSQPKLSYLRKNSEKRSSDLKLLFNKIAYEKARLLLDRMKHDRLKKAEENLKTLLQESHKLSAAYQNSLTSPSKTGPHPRNDNQGQDSAMAQKIALGTIKSLRQENDAMDEKIKSLSRSISTRCGIKGVVDCTKVKELADDSLRKRMTCRFIRQDFKAWKVCALDTDFGSQTVTLDYLGLIDQRIVVKANPVPSLTISNKLDSLKIEKDFPNMDASTAFAFLFPSQTREKYARSRSLAPGTQITNMLLRNLLDVIEELQLARLQINNFVDATFHASADGQLLLLLAFICFNKDRKLKLTLDLTCLIRGVYPSEIHPHNLEYIDLEDQLTSLAANVDAAIKELSPGHLRIMRLCRRVSKTMEEI</sequence>
<gene>
    <name evidence="1" type="ORF">MLD38_030062</name>
</gene>